<proteinExistence type="predicted"/>
<evidence type="ECO:0000256" key="2">
    <source>
        <dbReference type="SAM" id="MobiDB-lite"/>
    </source>
</evidence>
<evidence type="ECO:0000313" key="4">
    <source>
        <dbReference type="Proteomes" id="UP001231189"/>
    </source>
</evidence>
<keyword evidence="4" id="KW-1185">Reference proteome</keyword>
<dbReference type="Proteomes" id="UP001231189">
    <property type="component" value="Unassembled WGS sequence"/>
</dbReference>
<evidence type="ECO:0000313" key="3">
    <source>
        <dbReference type="EMBL" id="KAK1663211.1"/>
    </source>
</evidence>
<protein>
    <submittedName>
        <fullName evidence="3">Uncharacterized protein</fullName>
    </submittedName>
</protein>
<name>A0AAD8SRR5_LOLMU</name>
<feature type="compositionally biased region" description="Low complexity" evidence="2">
    <location>
        <begin position="127"/>
        <end position="144"/>
    </location>
</feature>
<organism evidence="3 4">
    <name type="scientific">Lolium multiflorum</name>
    <name type="common">Italian ryegrass</name>
    <name type="synonym">Lolium perenne subsp. multiflorum</name>
    <dbReference type="NCBI Taxonomy" id="4521"/>
    <lineage>
        <taxon>Eukaryota</taxon>
        <taxon>Viridiplantae</taxon>
        <taxon>Streptophyta</taxon>
        <taxon>Embryophyta</taxon>
        <taxon>Tracheophyta</taxon>
        <taxon>Spermatophyta</taxon>
        <taxon>Magnoliopsida</taxon>
        <taxon>Liliopsida</taxon>
        <taxon>Poales</taxon>
        <taxon>Poaceae</taxon>
        <taxon>BOP clade</taxon>
        <taxon>Pooideae</taxon>
        <taxon>Poodae</taxon>
        <taxon>Poeae</taxon>
        <taxon>Poeae Chloroplast Group 2 (Poeae type)</taxon>
        <taxon>Loliodinae</taxon>
        <taxon>Loliinae</taxon>
        <taxon>Lolium</taxon>
    </lineage>
</organism>
<keyword evidence="1" id="KW-0175">Coiled coil</keyword>
<feature type="coiled-coil region" evidence="1">
    <location>
        <begin position="181"/>
        <end position="250"/>
    </location>
</feature>
<gene>
    <name evidence="3" type="ORF">QYE76_051370</name>
</gene>
<sequence>MVKKKNPSLVSGATSSGAAAKAPSGVLKRGTLDASAPAPPPLVPEVSMAGPVPGDWPASTTSKHDEKRARSLGIISADEGNVIHPAEEANVLPLKRSSGDFADEDDLDLDEAFIEPPPKKTKRSSDKPAPAASEASDPSTAPAAQVSTASFLFKGKEIPSTAAAAAPPSEKPDFRAVISSLEAVASQFTSLEADKARLQKEVESTSSKLENAIKMAAEARQNADSLTEELDKLKSKLKDEEASKLATEAEKNEKDSLLRQSVLALLKAADISVDTLGKLPDDSPIDVLTLALESNKLIQALLEKNKGIMSRLHSMIFPKADQHKTLGQLTDVFAVDTKGTIEVIPMSSFTEGPSNGSSEKYCLERMKSRIAQMEKGMRGIHAMAAIIKKKGELATDAERYALMELHKATESLNSLA</sequence>
<feature type="region of interest" description="Disordered" evidence="2">
    <location>
        <begin position="1"/>
        <end position="144"/>
    </location>
</feature>
<comment type="caution">
    <text evidence="3">The sequence shown here is derived from an EMBL/GenBank/DDBJ whole genome shotgun (WGS) entry which is preliminary data.</text>
</comment>
<accession>A0AAD8SRR5</accession>
<evidence type="ECO:0000256" key="1">
    <source>
        <dbReference type="SAM" id="Coils"/>
    </source>
</evidence>
<dbReference type="EMBL" id="JAUUTY010000003">
    <property type="protein sequence ID" value="KAK1663211.1"/>
    <property type="molecule type" value="Genomic_DNA"/>
</dbReference>
<feature type="compositionally biased region" description="Acidic residues" evidence="2">
    <location>
        <begin position="101"/>
        <end position="113"/>
    </location>
</feature>
<dbReference type="AlphaFoldDB" id="A0AAD8SRR5"/>
<feature type="compositionally biased region" description="Low complexity" evidence="2">
    <location>
        <begin position="8"/>
        <end position="25"/>
    </location>
</feature>
<reference evidence="3" key="1">
    <citation type="submission" date="2023-07" db="EMBL/GenBank/DDBJ databases">
        <title>A chromosome-level genome assembly of Lolium multiflorum.</title>
        <authorList>
            <person name="Chen Y."/>
            <person name="Copetti D."/>
            <person name="Kolliker R."/>
            <person name="Studer B."/>
        </authorList>
    </citation>
    <scope>NUCLEOTIDE SEQUENCE</scope>
    <source>
        <strain evidence="3">02402/16</strain>
        <tissue evidence="3">Leaf</tissue>
    </source>
</reference>